<accession>A0A432JKC1</accession>
<evidence type="ECO:0000256" key="1">
    <source>
        <dbReference type="SAM" id="MobiDB-lite"/>
    </source>
</evidence>
<feature type="region of interest" description="Disordered" evidence="1">
    <location>
        <begin position="1"/>
        <end position="34"/>
    </location>
</feature>
<comment type="caution">
    <text evidence="2">The sequence shown here is derived from an EMBL/GenBank/DDBJ whole genome shotgun (WGS) entry which is preliminary data.</text>
</comment>
<feature type="region of interest" description="Disordered" evidence="1">
    <location>
        <begin position="53"/>
        <end position="78"/>
    </location>
</feature>
<proteinExistence type="predicted"/>
<protein>
    <submittedName>
        <fullName evidence="2">Uncharacterized protein</fullName>
    </submittedName>
</protein>
<sequence>MFTTHHLRPARHQAGGDLSRSRPPPCSGTQCRPRRREYRLRVAAAELTPAVFARHPGRKSGEGHYAAPTSASIPMAQPGALPCGGERHRVAAMRREPLLGRPKGRAGHCTSGR</sequence>
<reference evidence="2" key="1">
    <citation type="submission" date="2018-12" db="EMBL/GenBank/DDBJ databases">
        <authorList>
            <person name="Jadhav K."/>
            <person name="Kushwaha B."/>
            <person name="Jadhav I."/>
        </authorList>
    </citation>
    <scope>NUCLEOTIDE SEQUENCE [LARGE SCALE GENOMIC DNA]</scope>
    <source>
        <strain evidence="2">SBS 10</strain>
    </source>
</reference>
<gene>
    <name evidence="2" type="ORF">DSL92_01940</name>
</gene>
<name>A0A432JKC1_9GAMM</name>
<organism evidence="2">
    <name type="scientific">Billgrantia gudaonensis</name>
    <dbReference type="NCBI Taxonomy" id="376427"/>
    <lineage>
        <taxon>Bacteria</taxon>
        <taxon>Pseudomonadati</taxon>
        <taxon>Pseudomonadota</taxon>
        <taxon>Gammaproteobacteria</taxon>
        <taxon>Oceanospirillales</taxon>
        <taxon>Halomonadaceae</taxon>
        <taxon>Billgrantia</taxon>
    </lineage>
</organism>
<feature type="compositionally biased region" description="Basic residues" evidence="1">
    <location>
        <begin position="1"/>
        <end position="11"/>
    </location>
</feature>
<feature type="region of interest" description="Disordered" evidence="1">
    <location>
        <begin position="94"/>
        <end position="113"/>
    </location>
</feature>
<evidence type="ECO:0000313" key="2">
    <source>
        <dbReference type="EMBL" id="RUA23042.1"/>
    </source>
</evidence>
<dbReference type="AlphaFoldDB" id="A0A432JKC1"/>
<dbReference type="EMBL" id="RXHI01000004">
    <property type="protein sequence ID" value="RUA23042.1"/>
    <property type="molecule type" value="Genomic_DNA"/>
</dbReference>